<sequence length="604" mass="65372">MVTIAQIYDWFMTGKKPTQAQFWASWGSFWNKLEQIPQSAIAGLTAVLNAKAEKAQFDAHKTDAAAHAGLFDTKEDKTQKGVAGGYVPLNEFAKIASEYLNIVNDLVTGGATSLASAETVKTLKTQIDAINTLLTSNDVNLDTVQEIVNAIKTVETSLSTILINDLTTGGTTKAATAETVKVLKGLFDALTTVVGNKVDKVAGERLINAAEITKLAGLGSISTTVKPILSTALTTQNVAGFVTYINALNPVLVVGASEIVKYNLTDTGRVFELNLRGRSFGTGQPAIVAANVLEITEFLNKDIRLSNYPSTRNDGQLPTNKVLSTDALGNLKMYTIATAPAPYLEVLVPDSTQPSTTTNFTLKGAFFTPTMTVAIAGQTINYITFKSDNLVLVNVTTGAIEGSYAVTLNNGIQSVFNNALLIVLGTVYQPTSADWTDIVSNPDFTRTGEAVLTNYNVPQGAKWNKLIDYTKKLSIRFNVQRTPLGAFSIGDRYNILELVNASGVKIYGFQFQLEGGGNNKIYIETPNQGLLIPLESNIGGLTYLERLSNMENYNCEFKWSNGVLQFFVSGVLKSNLTSTLTENLYLKVSIKYSNIINLKYIELV</sequence>
<protein>
    <submittedName>
        <fullName evidence="1">Uncharacterized protein</fullName>
    </submittedName>
</protein>
<reference evidence="1 2" key="1">
    <citation type="submission" date="2024-06" db="EMBL/GenBank/DDBJ databases">
        <title>Flavobacterium spp. isolated from glacier.</title>
        <authorList>
            <person name="Han D."/>
        </authorList>
    </citation>
    <scope>NUCLEOTIDE SEQUENCE [LARGE SCALE GENOMIC DNA]</scope>
    <source>
        <strain evidence="1 2">LS2P90</strain>
    </source>
</reference>
<evidence type="ECO:0000313" key="2">
    <source>
        <dbReference type="Proteomes" id="UP001600109"/>
    </source>
</evidence>
<name>A0ABW6HXF2_9FLAO</name>
<evidence type="ECO:0000313" key="1">
    <source>
        <dbReference type="EMBL" id="MFE3868686.1"/>
    </source>
</evidence>
<keyword evidence="2" id="KW-1185">Reference proteome</keyword>
<organism evidence="1 2">
    <name type="scientific">Flavobacterium xylosi</name>
    <dbReference type="NCBI Taxonomy" id="3230415"/>
    <lineage>
        <taxon>Bacteria</taxon>
        <taxon>Pseudomonadati</taxon>
        <taxon>Bacteroidota</taxon>
        <taxon>Flavobacteriia</taxon>
        <taxon>Flavobacteriales</taxon>
        <taxon>Flavobacteriaceae</taxon>
        <taxon>Flavobacterium</taxon>
    </lineage>
</organism>
<accession>A0ABW6HXF2</accession>
<dbReference type="Proteomes" id="UP001600109">
    <property type="component" value="Unassembled WGS sequence"/>
</dbReference>
<gene>
    <name evidence="1" type="ORF">ACFX5E_11455</name>
</gene>
<dbReference type="EMBL" id="JBHZPZ010000013">
    <property type="protein sequence ID" value="MFE3868686.1"/>
    <property type="molecule type" value="Genomic_DNA"/>
</dbReference>
<comment type="caution">
    <text evidence="1">The sequence shown here is derived from an EMBL/GenBank/DDBJ whole genome shotgun (WGS) entry which is preliminary data.</text>
</comment>
<proteinExistence type="predicted"/>
<dbReference type="RefSeq" id="WP_379855302.1">
    <property type="nucleotide sequence ID" value="NZ_JBHZPZ010000013.1"/>
</dbReference>